<dbReference type="HOGENOM" id="CLU_462946_0_0_4"/>
<dbReference type="SUPFAM" id="SSF52540">
    <property type="entry name" value="P-loop containing nucleoside triphosphate hydrolases"/>
    <property type="match status" value="1"/>
</dbReference>
<geneLocation type="plasmid" evidence="3">
    <name>pAzo1</name>
</geneLocation>
<reference evidence="2 3" key="1">
    <citation type="journal article" date="2005" name="Arch. Microbiol.">
        <title>The genome sequence of an anaerobic aromatic-degrading denitrifying bacterium, strain EbN1.</title>
        <authorList>
            <person name="Rabus R."/>
            <person name="Kube M."/>
            <person name="Heider J."/>
            <person name="Beck A."/>
            <person name="Heitmann K."/>
            <person name="Widdel F."/>
            <person name="Reinhardt R."/>
        </authorList>
    </citation>
    <scope>NUCLEOTIDE SEQUENCE [LARGE SCALE GENOMIC DNA]</scope>
    <source>
        <strain evidence="2 3">EbN1</strain>
        <plasmid evidence="3">Plasmid pAzo1</plasmid>
    </source>
</reference>
<dbReference type="AlphaFoldDB" id="Q5NX36"/>
<protein>
    <submittedName>
        <fullName evidence="2">TraG family protein</fullName>
    </submittedName>
</protein>
<dbReference type="PANTHER" id="PTHR30121">
    <property type="entry name" value="UNCHARACTERIZED PROTEIN YJGR-RELATED"/>
    <property type="match status" value="1"/>
</dbReference>
<keyword evidence="2" id="KW-0614">Plasmid</keyword>
<dbReference type="Gene3D" id="3.40.50.300">
    <property type="entry name" value="P-loop containing nucleotide triphosphate hydrolases"/>
    <property type="match status" value="2"/>
</dbReference>
<dbReference type="InterPro" id="IPR032689">
    <property type="entry name" value="TraG-D_C"/>
</dbReference>
<gene>
    <name evidence="2" type="primary">traG</name>
    <name evidence="2" type="ORF">p1B179</name>
</gene>
<evidence type="ECO:0000313" key="3">
    <source>
        <dbReference type="Proteomes" id="UP000006552"/>
    </source>
</evidence>
<feature type="domain" description="TraD/TraG TraM recognition site" evidence="1">
    <location>
        <begin position="373"/>
        <end position="505"/>
    </location>
</feature>
<dbReference type="InterPro" id="IPR027417">
    <property type="entry name" value="P-loop_NTPase"/>
</dbReference>
<accession>Q5NX36</accession>
<dbReference type="RefSeq" id="WP_011254799.1">
    <property type="nucleotide sequence ID" value="NC_006823.1"/>
</dbReference>
<sequence length="568" mass="62766">MLPRLGGCSDAVALCSLGAAVAATTPFVGVDPQHAAALAMAGTTWLGYRVLEKVSFSKAAFDSNVAISSSVKTPDLAGEAGMLIGYKVEDGRPVYVPDEDLMRHLFILGQSGVGKTVLGANLIFQQIARGGGLTFIDGKMTDEELQKIWQMCAWCGRERDLFIINPGRPEMSNTYNPLLYGDPDEIADRPISTIPQNDSNPGTDYYRKAAHQGIVTLVSAMKKAGLAYNFIDFAVMLMNSKALEELERKLMEVAPNSDEARAFSLFVDQFRYSAKPGADATIDMKRLKEVFGGIGQRMYLLGTGKFGEVLNSYTPDLNLFEAIMNNKIIYVQLPTMGKNEAAMNFAKMFISDFRTSISWLQDLPEENKLQIPHLFFMDEAGGYVSMNMTRPFEQARSARVILCPAAQTMANFKAISEEFAEMVIGNTWTKLIFKVGTQASAEEMAEVAGMHIVNVRQVAEARNKGTSSQLLRLDPAASESEGLSETVTYKEQEENRVSADQLKALGKGECVMLYGGDQVHHLKIPMLKFDSQEAKKFGKPRVHRFRKRAVKGADFFKNAEKYLSRKMS</sequence>
<proteinExistence type="predicted"/>
<dbReference type="EMBL" id="CR555307">
    <property type="protein sequence ID" value="CAI10378.1"/>
    <property type="molecule type" value="Genomic_DNA"/>
</dbReference>
<dbReference type="KEGG" id="eba:p1B179"/>
<keyword evidence="3" id="KW-1185">Reference proteome</keyword>
<organism evidence="2 3">
    <name type="scientific">Aromatoleum aromaticum (strain DSM 19018 / LMG 30748 / EbN1)</name>
    <name type="common">Azoarcus sp. (strain EbN1)</name>
    <dbReference type="NCBI Taxonomy" id="76114"/>
    <lineage>
        <taxon>Bacteria</taxon>
        <taxon>Pseudomonadati</taxon>
        <taxon>Pseudomonadota</taxon>
        <taxon>Betaproteobacteria</taxon>
        <taxon>Rhodocyclales</taxon>
        <taxon>Rhodocyclaceae</taxon>
        <taxon>Aromatoleum</taxon>
    </lineage>
</organism>
<dbReference type="CDD" id="cd01127">
    <property type="entry name" value="TrwB_TraG_TraD_VirD4"/>
    <property type="match status" value="1"/>
</dbReference>
<dbReference type="OrthoDB" id="7817736at2"/>
<dbReference type="Pfam" id="PF12696">
    <property type="entry name" value="TraG-D_C"/>
    <property type="match status" value="1"/>
</dbReference>
<dbReference type="InterPro" id="IPR051162">
    <property type="entry name" value="T4SS_component"/>
</dbReference>
<dbReference type="Proteomes" id="UP000006552">
    <property type="component" value="Plasmid 1"/>
</dbReference>
<dbReference type="PANTHER" id="PTHR30121:SF11">
    <property type="entry name" value="AAA+ ATPASE DOMAIN-CONTAINING PROTEIN"/>
    <property type="match status" value="1"/>
</dbReference>
<evidence type="ECO:0000259" key="1">
    <source>
        <dbReference type="Pfam" id="PF12696"/>
    </source>
</evidence>
<name>Q5NX36_AROAE</name>
<evidence type="ECO:0000313" key="2">
    <source>
        <dbReference type="EMBL" id="CAI10378.1"/>
    </source>
</evidence>